<keyword evidence="1" id="KW-0732">Signal</keyword>
<dbReference type="EMBL" id="JAJSPL020000006">
    <property type="protein sequence ID" value="KAK7746458.1"/>
    <property type="molecule type" value="Genomic_DNA"/>
</dbReference>
<evidence type="ECO:0000256" key="1">
    <source>
        <dbReference type="SAM" id="SignalP"/>
    </source>
</evidence>
<dbReference type="InterPro" id="IPR029226">
    <property type="entry name" value="Ecp2-like"/>
</dbReference>
<protein>
    <recommendedName>
        <fullName evidence="2">Ecp2 effector protein-like domain-containing protein</fullName>
    </recommendedName>
</protein>
<proteinExistence type="predicted"/>
<accession>A0AAN9UF10</accession>
<feature type="signal peptide" evidence="1">
    <location>
        <begin position="1"/>
        <end position="18"/>
    </location>
</feature>
<dbReference type="AlphaFoldDB" id="A0AAN9UF10"/>
<dbReference type="Pfam" id="PF14856">
    <property type="entry name" value="Hce2"/>
    <property type="match status" value="1"/>
</dbReference>
<comment type="caution">
    <text evidence="3">The sequence shown here is derived from an EMBL/GenBank/DDBJ whole genome shotgun (WGS) entry which is preliminary data.</text>
</comment>
<name>A0AAN9UF10_9PEZI</name>
<sequence length="369" mass="39532">MKLLAALCSLSCTLVSLAEVDAIYTGHTISQEMGKLSTNRALGNWTDTNSPQKQCFLGKSWAVPQAVSSDSNQHHSAHIPNDCGVLLNATRKHNGYWNIKPGEALQSVSHGSCVLSVDFGYIGLFKDDFSIKLGNSDVADIVNMTVDSILIAMPNYTITATNGTSWCTELGIMFPVTWEVNLNESLATNHQAQPTARQKDSLTEREASFSWVSTPDSPARMCSNTTDANMVTGNGTSTYNTIMSNCTDLEEAYNLNNNGYYNISIDPENRGDFITLATHGVCSLSVIAPSADNVTGPVSLQLGNSDIFDIMGAVNHGLYNLDNLGGDAAVNDTAGALGLVFCGADEGVMVKYAVAFRDFEPGKKLGDIE</sequence>
<dbReference type="Proteomes" id="UP001320245">
    <property type="component" value="Unassembled WGS sequence"/>
</dbReference>
<organism evidence="3 4">
    <name type="scientific">Cytospora paraplurivora</name>
    <dbReference type="NCBI Taxonomy" id="2898453"/>
    <lineage>
        <taxon>Eukaryota</taxon>
        <taxon>Fungi</taxon>
        <taxon>Dikarya</taxon>
        <taxon>Ascomycota</taxon>
        <taxon>Pezizomycotina</taxon>
        <taxon>Sordariomycetes</taxon>
        <taxon>Sordariomycetidae</taxon>
        <taxon>Diaporthales</taxon>
        <taxon>Cytosporaceae</taxon>
        <taxon>Cytospora</taxon>
    </lineage>
</organism>
<reference evidence="3 4" key="1">
    <citation type="journal article" date="2023" name="PLoS ONE">
        <title>Cytospora paraplurivora sp. nov. isolated from orchards with fruit tree decline syndrome in Ontario, Canada.</title>
        <authorList>
            <person name="Ilyukhin E."/>
            <person name="Nguyen H.D.T."/>
            <person name="Castle A.J."/>
            <person name="Ellouze W."/>
        </authorList>
    </citation>
    <scope>NUCLEOTIDE SEQUENCE [LARGE SCALE GENOMIC DNA]</scope>
    <source>
        <strain evidence="3 4">FDS-564</strain>
    </source>
</reference>
<evidence type="ECO:0000313" key="3">
    <source>
        <dbReference type="EMBL" id="KAK7746458.1"/>
    </source>
</evidence>
<gene>
    <name evidence="3" type="ORF">SLS53_002417</name>
</gene>
<feature type="chain" id="PRO_5042932598" description="Ecp2 effector protein-like domain-containing protein" evidence="1">
    <location>
        <begin position="19"/>
        <end position="369"/>
    </location>
</feature>
<evidence type="ECO:0000313" key="4">
    <source>
        <dbReference type="Proteomes" id="UP001320245"/>
    </source>
</evidence>
<feature type="domain" description="Ecp2 effector protein-like" evidence="2">
    <location>
        <begin position="72"/>
        <end position="148"/>
    </location>
</feature>
<keyword evidence="4" id="KW-1185">Reference proteome</keyword>
<evidence type="ECO:0000259" key="2">
    <source>
        <dbReference type="Pfam" id="PF14856"/>
    </source>
</evidence>